<evidence type="ECO:0000256" key="1">
    <source>
        <dbReference type="SAM" id="MobiDB-lite"/>
    </source>
</evidence>
<feature type="region of interest" description="Disordered" evidence="1">
    <location>
        <begin position="86"/>
        <end position="106"/>
    </location>
</feature>
<sequence length="106" mass="11245">MTAYLEPTGLHRVPGAFTPVVRVGDLVFLAGQVVRDEHGNLCGEDHPTRMRRLDVALAAVGCGRADVVVLVGHRYGGMAVAGVADAHPKRPRSTLSVPRPANPRST</sequence>
<dbReference type="Proteomes" id="UP000470404">
    <property type="component" value="Unassembled WGS sequence"/>
</dbReference>
<keyword evidence="3" id="KW-1185">Reference proteome</keyword>
<evidence type="ECO:0000313" key="2">
    <source>
        <dbReference type="EMBL" id="NEC55438.1"/>
    </source>
</evidence>
<accession>A0ABX0BRH1</accession>
<dbReference type="InterPro" id="IPR035959">
    <property type="entry name" value="RutC-like_sf"/>
</dbReference>
<comment type="caution">
    <text evidence="2">The sequence shown here is derived from an EMBL/GenBank/DDBJ whole genome shotgun (WGS) entry which is preliminary data.</text>
</comment>
<dbReference type="Gene3D" id="3.30.1330.40">
    <property type="entry name" value="RutC-like"/>
    <property type="match status" value="1"/>
</dbReference>
<name>A0ABX0BRH1_9PSEU</name>
<dbReference type="RefSeq" id="WP_067595740.1">
    <property type="nucleotide sequence ID" value="NZ_JAAGNC010000053.1"/>
</dbReference>
<organism evidence="2 3">
    <name type="scientific">Amycolatopsis rubida</name>
    <dbReference type="NCBI Taxonomy" id="112413"/>
    <lineage>
        <taxon>Bacteria</taxon>
        <taxon>Bacillati</taxon>
        <taxon>Actinomycetota</taxon>
        <taxon>Actinomycetes</taxon>
        <taxon>Pseudonocardiales</taxon>
        <taxon>Pseudonocardiaceae</taxon>
        <taxon>Amycolatopsis</taxon>
    </lineage>
</organism>
<dbReference type="SUPFAM" id="SSF55298">
    <property type="entry name" value="YjgF-like"/>
    <property type="match status" value="1"/>
</dbReference>
<protein>
    <submittedName>
        <fullName evidence="2">RidA family protein</fullName>
    </submittedName>
</protein>
<gene>
    <name evidence="2" type="ORF">G3I59_07465</name>
</gene>
<proteinExistence type="predicted"/>
<evidence type="ECO:0000313" key="3">
    <source>
        <dbReference type="Proteomes" id="UP000470404"/>
    </source>
</evidence>
<reference evidence="2 3" key="1">
    <citation type="submission" date="2020-01" db="EMBL/GenBank/DDBJ databases">
        <title>Insect and environment-associated Actinomycetes.</title>
        <authorList>
            <person name="Currrie C."/>
            <person name="Chevrette M."/>
            <person name="Carlson C."/>
            <person name="Stubbendieck R."/>
            <person name="Wendt-Pienkowski E."/>
        </authorList>
    </citation>
    <scope>NUCLEOTIDE SEQUENCE [LARGE SCALE GENOMIC DNA]</scope>
    <source>
        <strain evidence="2 3">SID8386</strain>
    </source>
</reference>
<dbReference type="EMBL" id="JAAGNC010000053">
    <property type="protein sequence ID" value="NEC55438.1"/>
    <property type="molecule type" value="Genomic_DNA"/>
</dbReference>